<evidence type="ECO:0000256" key="1">
    <source>
        <dbReference type="SAM" id="MobiDB-lite"/>
    </source>
</evidence>
<gene>
    <name evidence="2" type="ORF">EWM64_g9456</name>
</gene>
<dbReference type="Proteomes" id="UP000298061">
    <property type="component" value="Unassembled WGS sequence"/>
</dbReference>
<protein>
    <submittedName>
        <fullName evidence="2">Uncharacterized protein</fullName>
    </submittedName>
</protein>
<proteinExistence type="predicted"/>
<evidence type="ECO:0000313" key="3">
    <source>
        <dbReference type="Proteomes" id="UP000298061"/>
    </source>
</evidence>
<evidence type="ECO:0000313" key="2">
    <source>
        <dbReference type="EMBL" id="TFY74556.1"/>
    </source>
</evidence>
<sequence length="156" mass="17019">MITRSKGKTRTHSDAELPFDNQDPPKPPKKKSTTVKKATAQLSSDDQADPAPPPTQKPKPKPRPIKKAEIAAQAWARKEAEQHARHQAATRQISQFEATRHATDAAAAIKSKQHPRMMPEVIISGQRGGKGNVKAHGGSSTIQKDHSNSQMSQNKV</sequence>
<accession>A0A4Y9ZIG9</accession>
<feature type="compositionally biased region" description="Basic residues" evidence="1">
    <location>
        <begin position="1"/>
        <end position="10"/>
    </location>
</feature>
<feature type="compositionally biased region" description="Polar residues" evidence="1">
    <location>
        <begin position="138"/>
        <end position="156"/>
    </location>
</feature>
<organism evidence="2 3">
    <name type="scientific">Hericium alpestre</name>
    <dbReference type="NCBI Taxonomy" id="135208"/>
    <lineage>
        <taxon>Eukaryota</taxon>
        <taxon>Fungi</taxon>
        <taxon>Dikarya</taxon>
        <taxon>Basidiomycota</taxon>
        <taxon>Agaricomycotina</taxon>
        <taxon>Agaricomycetes</taxon>
        <taxon>Russulales</taxon>
        <taxon>Hericiaceae</taxon>
        <taxon>Hericium</taxon>
    </lineage>
</organism>
<dbReference type="EMBL" id="SFCI01002014">
    <property type="protein sequence ID" value="TFY74556.1"/>
    <property type="molecule type" value="Genomic_DNA"/>
</dbReference>
<reference evidence="2 3" key="1">
    <citation type="submission" date="2019-02" db="EMBL/GenBank/DDBJ databases">
        <title>Genome sequencing of the rare red list fungi Hericium alpestre (H. flagellum).</title>
        <authorList>
            <person name="Buettner E."/>
            <person name="Kellner H."/>
        </authorList>
    </citation>
    <scope>NUCLEOTIDE SEQUENCE [LARGE SCALE GENOMIC DNA]</scope>
    <source>
        <strain evidence="2 3">DSM 108284</strain>
    </source>
</reference>
<comment type="caution">
    <text evidence="2">The sequence shown here is derived from an EMBL/GenBank/DDBJ whole genome shotgun (WGS) entry which is preliminary data.</text>
</comment>
<feature type="region of interest" description="Disordered" evidence="1">
    <location>
        <begin position="1"/>
        <end position="156"/>
    </location>
</feature>
<name>A0A4Y9ZIG9_9AGAM</name>
<dbReference type="AlphaFoldDB" id="A0A4Y9ZIG9"/>
<keyword evidence="3" id="KW-1185">Reference proteome</keyword>